<keyword evidence="1" id="KW-0547">Nucleotide-binding</keyword>
<organism evidence="3 4">
    <name type="scientific">Angiostrongylus cantonensis</name>
    <name type="common">Rat lungworm</name>
    <dbReference type="NCBI Taxonomy" id="6313"/>
    <lineage>
        <taxon>Eukaryota</taxon>
        <taxon>Metazoa</taxon>
        <taxon>Ecdysozoa</taxon>
        <taxon>Nematoda</taxon>
        <taxon>Chromadorea</taxon>
        <taxon>Rhabditida</taxon>
        <taxon>Rhabditina</taxon>
        <taxon>Rhabditomorpha</taxon>
        <taxon>Strongyloidea</taxon>
        <taxon>Metastrongylidae</taxon>
        <taxon>Angiostrongylus</taxon>
    </lineage>
</organism>
<feature type="domain" description="Protein kinase" evidence="2">
    <location>
        <begin position="10"/>
        <end position="295"/>
    </location>
</feature>
<dbReference type="STRING" id="6313.A0A0K0CXL9"/>
<feature type="binding site" evidence="1">
    <location>
        <position position="40"/>
    </location>
    <ligand>
        <name>ATP</name>
        <dbReference type="ChEBI" id="CHEBI:30616"/>
    </ligand>
</feature>
<evidence type="ECO:0000313" key="4">
    <source>
        <dbReference type="WBParaSite" id="ACAC_0000233401-mRNA-1"/>
    </source>
</evidence>
<accession>A0A0K0CXL9</accession>
<dbReference type="PROSITE" id="PS50011">
    <property type="entry name" value="PROTEIN_KINASE_DOM"/>
    <property type="match status" value="1"/>
</dbReference>
<dbReference type="InterPro" id="IPR011009">
    <property type="entry name" value="Kinase-like_dom_sf"/>
</dbReference>
<evidence type="ECO:0000313" key="3">
    <source>
        <dbReference type="Proteomes" id="UP000035642"/>
    </source>
</evidence>
<dbReference type="PROSITE" id="PS00107">
    <property type="entry name" value="PROTEIN_KINASE_ATP"/>
    <property type="match status" value="1"/>
</dbReference>
<reference evidence="3" key="1">
    <citation type="submission" date="2012-09" db="EMBL/GenBank/DDBJ databases">
        <authorList>
            <person name="Martin A.A."/>
        </authorList>
    </citation>
    <scope>NUCLEOTIDE SEQUENCE</scope>
</reference>
<dbReference type="GO" id="GO:0004672">
    <property type="term" value="F:protein kinase activity"/>
    <property type="evidence" value="ECO:0007669"/>
    <property type="project" value="InterPro"/>
</dbReference>
<name>A0A0K0CXL9_ANGCA</name>
<dbReference type="Proteomes" id="UP000035642">
    <property type="component" value="Unassembled WGS sequence"/>
</dbReference>
<dbReference type="InterPro" id="IPR017441">
    <property type="entry name" value="Protein_kinase_ATP_BS"/>
</dbReference>
<dbReference type="GO" id="GO:0005524">
    <property type="term" value="F:ATP binding"/>
    <property type="evidence" value="ECO:0007669"/>
    <property type="project" value="UniProtKB-UniRule"/>
</dbReference>
<dbReference type="Gene3D" id="1.10.510.10">
    <property type="entry name" value="Transferase(Phosphotransferase) domain 1"/>
    <property type="match status" value="1"/>
</dbReference>
<dbReference type="SUPFAM" id="SSF56112">
    <property type="entry name" value="Protein kinase-like (PK-like)"/>
    <property type="match status" value="1"/>
</dbReference>
<dbReference type="PANTHER" id="PTHR11909">
    <property type="entry name" value="CASEIN KINASE-RELATED"/>
    <property type="match status" value="1"/>
</dbReference>
<proteinExistence type="predicted"/>
<sequence length="295" mass="33682">MVIKSSKGNYVVMKLLGEGGFGAVYKVFDQKNPLNEYAMKVEKKLKSRRHSKLKMEIAILKVVSQERKQSHFTVIINRGKKAKFYFLVMELVGSSLASLKMSLPTRMFSLSTAMGASIQCLEACQDLHKYGFIHRDLKPANYACGLGNRRRIVYILDFGIARKILNSKGELKPPREFVRFKGTIRFASIACHRNAEMSPKDDCESWFYMLLDFLAPRGSTSNLREKGTSFLYLESDSYNYLGSTETASHFQELAFNGVKCKAELIEIMSYLDKLQYHDHVDYGHIYTILTTVSKL</sequence>
<protein>
    <submittedName>
        <fullName evidence="4">Protein kinase domain-containing protein</fullName>
    </submittedName>
</protein>
<evidence type="ECO:0000256" key="1">
    <source>
        <dbReference type="PROSITE-ProRule" id="PRU10141"/>
    </source>
</evidence>
<evidence type="ECO:0000259" key="2">
    <source>
        <dbReference type="PROSITE" id="PS50011"/>
    </source>
</evidence>
<dbReference type="InterPro" id="IPR000719">
    <property type="entry name" value="Prot_kinase_dom"/>
</dbReference>
<dbReference type="AlphaFoldDB" id="A0A0K0CXL9"/>
<keyword evidence="1" id="KW-0067">ATP-binding</keyword>
<dbReference type="SMART" id="SM00220">
    <property type="entry name" value="S_TKc"/>
    <property type="match status" value="1"/>
</dbReference>
<dbReference type="WBParaSite" id="ACAC_0000233401-mRNA-1">
    <property type="protein sequence ID" value="ACAC_0000233401-mRNA-1"/>
    <property type="gene ID" value="ACAC_0000233401"/>
</dbReference>
<dbReference type="FunFam" id="1.10.510.10:FF:000967">
    <property type="entry name" value="Protein CBG11274"/>
    <property type="match status" value="1"/>
</dbReference>
<dbReference type="Pfam" id="PF00069">
    <property type="entry name" value="Pkinase"/>
    <property type="match status" value="1"/>
</dbReference>
<dbReference type="InterPro" id="IPR050235">
    <property type="entry name" value="CK1_Ser-Thr_kinase"/>
</dbReference>
<keyword evidence="3" id="KW-1185">Reference proteome</keyword>
<reference evidence="4" key="2">
    <citation type="submission" date="2017-02" db="UniProtKB">
        <authorList>
            <consortium name="WormBaseParasite"/>
        </authorList>
    </citation>
    <scope>IDENTIFICATION</scope>
</reference>